<dbReference type="OrthoDB" id="1073746at2"/>
<evidence type="ECO:0000259" key="2">
    <source>
        <dbReference type="Pfam" id="PF01210"/>
    </source>
</evidence>
<name>A0A1X7K2Z9_9BACT</name>
<dbReference type="InterPro" id="IPR051729">
    <property type="entry name" value="Opine/Lysopine_DH"/>
</dbReference>
<dbReference type="SUPFAM" id="SSF48179">
    <property type="entry name" value="6-phosphogluconate dehydrogenase C-terminal domain-like"/>
    <property type="match status" value="1"/>
</dbReference>
<dbReference type="Pfam" id="PF02317">
    <property type="entry name" value="Octopine_DH"/>
    <property type="match status" value="1"/>
</dbReference>
<evidence type="ECO:0000313" key="4">
    <source>
        <dbReference type="EMBL" id="SMG34957.1"/>
    </source>
</evidence>
<organism evidence="4 5">
    <name type="scientific">Dethiosulfovibrio salsuginis</name>
    <dbReference type="NCBI Taxonomy" id="561720"/>
    <lineage>
        <taxon>Bacteria</taxon>
        <taxon>Thermotogati</taxon>
        <taxon>Synergistota</taxon>
        <taxon>Synergistia</taxon>
        <taxon>Synergistales</taxon>
        <taxon>Dethiosulfovibrionaceae</taxon>
        <taxon>Dethiosulfovibrio</taxon>
    </lineage>
</organism>
<dbReference type="PANTHER" id="PTHR38015:SF1">
    <property type="entry name" value="OPINE DEHYDROGENASE DOMAIN-CONTAINING PROTEIN"/>
    <property type="match status" value="1"/>
</dbReference>
<dbReference type="Pfam" id="PF01210">
    <property type="entry name" value="NAD_Gly3P_dh_N"/>
    <property type="match status" value="1"/>
</dbReference>
<accession>A0A1X7K2Z9</accession>
<evidence type="ECO:0000313" key="5">
    <source>
        <dbReference type="Proteomes" id="UP000193355"/>
    </source>
</evidence>
<dbReference type="Gene3D" id="3.40.50.720">
    <property type="entry name" value="NAD(P)-binding Rossmann-like Domain"/>
    <property type="match status" value="1"/>
</dbReference>
<keyword evidence="5" id="KW-1185">Reference proteome</keyword>
<feature type="domain" description="Opine dehydrogenase" evidence="3">
    <location>
        <begin position="189"/>
        <end position="332"/>
    </location>
</feature>
<dbReference type="Gene3D" id="1.10.1040.10">
    <property type="entry name" value="N-(1-d-carboxylethyl)-l-norvaline Dehydrogenase, domain 2"/>
    <property type="match status" value="1"/>
</dbReference>
<sequence>METKRFAVLGSGNGARAFCAQIAAKGYQVAMWEPLEATEDYLKLKDNPEMFLSGDINLGGKLSLVTMDISEAMEGADVILVVVPSFAHEPIFKKMIPNLQDGQHIVMVPGNFSGFRLKKMMKKMGVSKEISISGTTSMPYACRISSYNTVSIYKKKFAMKLGTSPVSQNTEVLNILNNVFKGYVNFIAAESLLEVDLDNPNYVVHPFPVLFNFGDIEKNGSTYRHYIDGITPMISEFMERMDEERLMIGKTLGLTLQDCLSQLKMYYGENQSKNIYEFVHSPESPYFDLVGQNVKGRYLTEDVPGVVLPAKLLAEKAGVKAPIADLVVETTSFVHNVDYLSKGTTLETLGIEDKNIEEIKALAL</sequence>
<evidence type="ECO:0000259" key="3">
    <source>
        <dbReference type="Pfam" id="PF02317"/>
    </source>
</evidence>
<dbReference type="STRING" id="561720.SAMN06275492_12021"/>
<protein>
    <submittedName>
        <fullName evidence="4">Opine dehydrogenase</fullName>
    </submittedName>
</protein>
<proteinExistence type="predicted"/>
<dbReference type="AlphaFoldDB" id="A0A1X7K2Z9"/>
<dbReference type="EMBL" id="FXBB01000020">
    <property type="protein sequence ID" value="SMG34957.1"/>
    <property type="molecule type" value="Genomic_DNA"/>
</dbReference>
<feature type="domain" description="Glycerol-3-phosphate dehydrogenase NAD-dependent N-terminal" evidence="2">
    <location>
        <begin position="7"/>
        <end position="108"/>
    </location>
</feature>
<reference evidence="5" key="1">
    <citation type="submission" date="2017-04" db="EMBL/GenBank/DDBJ databases">
        <authorList>
            <person name="Varghese N."/>
            <person name="Submissions S."/>
        </authorList>
    </citation>
    <scope>NUCLEOTIDE SEQUENCE [LARGE SCALE GENOMIC DNA]</scope>
    <source>
        <strain evidence="5">USBA 82</strain>
    </source>
</reference>
<dbReference type="InterPro" id="IPR008927">
    <property type="entry name" value="6-PGluconate_DH-like_C_sf"/>
</dbReference>
<dbReference type="Proteomes" id="UP000193355">
    <property type="component" value="Unassembled WGS sequence"/>
</dbReference>
<dbReference type="InterPro" id="IPR011128">
    <property type="entry name" value="G3P_DH_NAD-dep_N"/>
</dbReference>
<dbReference type="SUPFAM" id="SSF51735">
    <property type="entry name" value="NAD(P)-binding Rossmann-fold domains"/>
    <property type="match status" value="1"/>
</dbReference>
<gene>
    <name evidence="4" type="ORF">SAMN06275492_12021</name>
</gene>
<dbReference type="GO" id="GO:0016616">
    <property type="term" value="F:oxidoreductase activity, acting on the CH-OH group of donors, NAD or NADP as acceptor"/>
    <property type="evidence" value="ECO:0007669"/>
    <property type="project" value="InterPro"/>
</dbReference>
<keyword evidence="1" id="KW-0560">Oxidoreductase</keyword>
<dbReference type="InterPro" id="IPR013328">
    <property type="entry name" value="6PGD_dom2"/>
</dbReference>
<evidence type="ECO:0000256" key="1">
    <source>
        <dbReference type="ARBA" id="ARBA00023002"/>
    </source>
</evidence>
<dbReference type="InterPro" id="IPR036291">
    <property type="entry name" value="NAD(P)-bd_dom_sf"/>
</dbReference>
<dbReference type="PANTHER" id="PTHR38015">
    <property type="entry name" value="BLR6086 PROTEIN"/>
    <property type="match status" value="1"/>
</dbReference>
<dbReference type="InterPro" id="IPR003421">
    <property type="entry name" value="Opine_DH"/>
</dbReference>
<dbReference type="GO" id="GO:0046168">
    <property type="term" value="P:glycerol-3-phosphate catabolic process"/>
    <property type="evidence" value="ECO:0007669"/>
    <property type="project" value="InterPro"/>
</dbReference>
<dbReference type="RefSeq" id="WP_085544884.1">
    <property type="nucleotide sequence ID" value="NZ_FXBB01000020.1"/>
</dbReference>
<dbReference type="GO" id="GO:0051287">
    <property type="term" value="F:NAD binding"/>
    <property type="evidence" value="ECO:0007669"/>
    <property type="project" value="InterPro"/>
</dbReference>